<evidence type="ECO:0000313" key="2">
    <source>
        <dbReference type="EMBL" id="KAK7429158.1"/>
    </source>
</evidence>
<organism evidence="2 3">
    <name type="scientific">Neonectria magnoliae</name>
    <dbReference type="NCBI Taxonomy" id="2732573"/>
    <lineage>
        <taxon>Eukaryota</taxon>
        <taxon>Fungi</taxon>
        <taxon>Dikarya</taxon>
        <taxon>Ascomycota</taxon>
        <taxon>Pezizomycotina</taxon>
        <taxon>Sordariomycetes</taxon>
        <taxon>Hypocreomycetidae</taxon>
        <taxon>Hypocreales</taxon>
        <taxon>Nectriaceae</taxon>
        <taxon>Neonectria</taxon>
    </lineage>
</organism>
<dbReference type="EMBL" id="JAZAVK010000032">
    <property type="protein sequence ID" value="KAK7429158.1"/>
    <property type="molecule type" value="Genomic_DNA"/>
</dbReference>
<gene>
    <name evidence="2" type="ORF">QQZ08_004373</name>
</gene>
<evidence type="ECO:0000259" key="1">
    <source>
        <dbReference type="Pfam" id="PF14856"/>
    </source>
</evidence>
<protein>
    <recommendedName>
        <fullName evidence="1">Ecp2 effector protein-like domain-containing protein</fullName>
    </recommendedName>
</protein>
<comment type="caution">
    <text evidence="2">The sequence shown here is derived from an EMBL/GenBank/DDBJ whole genome shotgun (WGS) entry which is preliminary data.</text>
</comment>
<name>A0ABR1I6F5_9HYPO</name>
<evidence type="ECO:0000313" key="3">
    <source>
        <dbReference type="Proteomes" id="UP001498421"/>
    </source>
</evidence>
<dbReference type="Pfam" id="PF14856">
    <property type="entry name" value="Hce2"/>
    <property type="match status" value="1"/>
</dbReference>
<proteinExistence type="predicted"/>
<reference evidence="2 3" key="1">
    <citation type="journal article" date="2025" name="Microbiol. Resour. Announc.">
        <title>Draft genome sequences for Neonectria magnoliae and Neonectria punicea, canker pathogens of Liriodendron tulipifera and Acer saccharum in West Virginia.</title>
        <authorList>
            <person name="Petronek H.M."/>
            <person name="Kasson M.T."/>
            <person name="Metheny A.M."/>
            <person name="Stauder C.M."/>
            <person name="Lovett B."/>
            <person name="Lynch S.C."/>
            <person name="Garnas J.R."/>
            <person name="Kasson L.R."/>
            <person name="Stajich J.E."/>
        </authorList>
    </citation>
    <scope>NUCLEOTIDE SEQUENCE [LARGE SCALE GENOMIC DNA]</scope>
    <source>
        <strain evidence="2 3">NRRL 64651</strain>
    </source>
</reference>
<feature type="domain" description="Ecp2 effector protein-like" evidence="1">
    <location>
        <begin position="4"/>
        <end position="61"/>
    </location>
</feature>
<sequence>MRGKNHDRVIRSGSCSFGVEATKEDSNINFKLGGQDIIVLINEPSNKYGGSGLIGATGRMKYNRNFKKQDVEWSIY</sequence>
<keyword evidence="3" id="KW-1185">Reference proteome</keyword>
<accession>A0ABR1I6F5</accession>
<dbReference type="Proteomes" id="UP001498421">
    <property type="component" value="Unassembled WGS sequence"/>
</dbReference>
<dbReference type="InterPro" id="IPR029226">
    <property type="entry name" value="Ecp2-like"/>
</dbReference>